<organism evidence="2">
    <name type="scientific">hydrothermal vent metagenome</name>
    <dbReference type="NCBI Taxonomy" id="652676"/>
    <lineage>
        <taxon>unclassified sequences</taxon>
        <taxon>metagenomes</taxon>
        <taxon>ecological metagenomes</taxon>
    </lineage>
</organism>
<dbReference type="SUPFAM" id="SSF64307">
    <property type="entry name" value="SirA-like"/>
    <property type="match status" value="1"/>
</dbReference>
<evidence type="ECO:0000259" key="1">
    <source>
        <dbReference type="Pfam" id="PF10006"/>
    </source>
</evidence>
<feature type="domain" description="DUF2249" evidence="1">
    <location>
        <begin position="20"/>
        <end position="87"/>
    </location>
</feature>
<name>A0A3B0SBV1_9ZZZZ</name>
<gene>
    <name evidence="2" type="ORF">MNBD_ALPHA01-1475</name>
</gene>
<dbReference type="AlphaFoldDB" id="A0A3B0SBV1"/>
<protein>
    <recommendedName>
        <fullName evidence="1">DUF2249 domain-containing protein</fullName>
    </recommendedName>
</protein>
<evidence type="ECO:0000313" key="2">
    <source>
        <dbReference type="EMBL" id="VAV92525.1"/>
    </source>
</evidence>
<dbReference type="Pfam" id="PF10006">
    <property type="entry name" value="DUF2249"/>
    <property type="match status" value="1"/>
</dbReference>
<dbReference type="InterPro" id="IPR036868">
    <property type="entry name" value="TusA-like_sf"/>
</dbReference>
<dbReference type="InterPro" id="IPR018720">
    <property type="entry name" value="DUF2249"/>
</dbReference>
<sequence>MTDEIIENITDFDAGNIIGLDVRPILAGGADPLEQILAHVAELPPDAILRVEAPFDPVPLRRLLAGRGYGSRSRQISERHWQVFFKKQDMPPLPDLPDLPDFPMVWRDGILEMDLRGLMPPDPLVAVLKVIESGRGWSDNNPVFTVWLSRDPIYLHPELVERQWHTEVIRQDSDGLLIRIIRDKDT</sequence>
<reference evidence="2" key="1">
    <citation type="submission" date="2018-06" db="EMBL/GenBank/DDBJ databases">
        <authorList>
            <person name="Zhirakovskaya E."/>
        </authorList>
    </citation>
    <scope>NUCLEOTIDE SEQUENCE</scope>
</reference>
<accession>A0A3B0SBV1</accession>
<proteinExistence type="predicted"/>
<dbReference type="EMBL" id="UOEJ01000035">
    <property type="protein sequence ID" value="VAV92525.1"/>
    <property type="molecule type" value="Genomic_DNA"/>
</dbReference>